<feature type="compositionally biased region" description="Polar residues" evidence="1">
    <location>
        <begin position="1"/>
        <end position="30"/>
    </location>
</feature>
<dbReference type="EMBL" id="CP003837">
    <property type="protein sequence ID" value="AGH46467.1"/>
    <property type="molecule type" value="Genomic_DNA"/>
</dbReference>
<name>M4S770_9ALTE</name>
<dbReference type="AlphaFoldDB" id="M4S770"/>
<evidence type="ECO:0000313" key="2">
    <source>
        <dbReference type="EMBL" id="AGH46467.1"/>
    </source>
</evidence>
<reference evidence="2 3" key="1">
    <citation type="journal article" date="2013" name="Genome Announc.">
        <title>Complete Genome Sequence of Glaciecola psychrophila Strain 170T.</title>
        <authorList>
            <person name="Yin J."/>
            <person name="Chen J."/>
            <person name="Liu G."/>
            <person name="Yu Y."/>
            <person name="Song L."/>
            <person name="Wang X."/>
            <person name="Qu X."/>
        </authorList>
    </citation>
    <scope>NUCLEOTIDE SEQUENCE [LARGE SCALE GENOMIC DNA]</scope>
    <source>
        <strain evidence="2 3">170</strain>
    </source>
</reference>
<evidence type="ECO:0000256" key="1">
    <source>
        <dbReference type="SAM" id="MobiDB-lite"/>
    </source>
</evidence>
<protein>
    <submittedName>
        <fullName evidence="2">Uncharacterized protein</fullName>
    </submittedName>
</protein>
<dbReference type="Proteomes" id="UP000011864">
    <property type="component" value="Chromosome"/>
</dbReference>
<evidence type="ECO:0000313" key="3">
    <source>
        <dbReference type="Proteomes" id="UP000011864"/>
    </source>
</evidence>
<gene>
    <name evidence="2" type="ORF">C427_4365</name>
</gene>
<keyword evidence="3" id="KW-1185">Reference proteome</keyword>
<dbReference type="KEGG" id="gps:C427_4365"/>
<dbReference type="HOGENOM" id="CLU_2168545_0_0_6"/>
<feature type="compositionally biased region" description="Polar residues" evidence="1">
    <location>
        <begin position="45"/>
        <end position="62"/>
    </location>
</feature>
<accession>M4S770</accession>
<feature type="region of interest" description="Disordered" evidence="1">
    <location>
        <begin position="1"/>
        <end position="62"/>
    </location>
</feature>
<proteinExistence type="predicted"/>
<sequence>MAISEASINQGDPRNSNTFSLGKNTNSPRNLRSLARCLRRKNEPAFSSTQSTQKTPSGRIDSNSLSILTLGRISAQIRCSVVPTCSISICMFNTKWKGNAVENCCGGRPN</sequence>
<organism evidence="2 3">
    <name type="scientific">Paraglaciecola psychrophila 170</name>
    <dbReference type="NCBI Taxonomy" id="1129794"/>
    <lineage>
        <taxon>Bacteria</taxon>
        <taxon>Pseudomonadati</taxon>
        <taxon>Pseudomonadota</taxon>
        <taxon>Gammaproteobacteria</taxon>
        <taxon>Alteromonadales</taxon>
        <taxon>Alteromonadaceae</taxon>
        <taxon>Paraglaciecola</taxon>
    </lineage>
</organism>